<evidence type="ECO:0000256" key="5">
    <source>
        <dbReference type="ARBA" id="ARBA00023163"/>
    </source>
</evidence>
<dbReference type="Gene3D" id="6.10.250.690">
    <property type="match status" value="1"/>
</dbReference>
<dbReference type="GO" id="GO:0005829">
    <property type="term" value="C:cytosol"/>
    <property type="evidence" value="ECO:0007669"/>
    <property type="project" value="TreeGrafter"/>
</dbReference>
<dbReference type="AlphaFoldDB" id="A0A6J6LDY0"/>
<dbReference type="SUPFAM" id="SSF52172">
    <property type="entry name" value="CheY-like"/>
    <property type="match status" value="1"/>
</dbReference>
<protein>
    <submittedName>
        <fullName evidence="8">Unannotated protein</fullName>
    </submittedName>
</protein>
<dbReference type="PANTHER" id="PTHR48111:SF4">
    <property type="entry name" value="DNA-BINDING DUAL TRANSCRIPTIONAL REGULATOR OMPR"/>
    <property type="match status" value="1"/>
</dbReference>
<dbReference type="EMBL" id="CAEZWM010000094">
    <property type="protein sequence ID" value="CAB4658943.1"/>
    <property type="molecule type" value="Genomic_DNA"/>
</dbReference>
<keyword evidence="5" id="KW-0804">Transcription</keyword>
<dbReference type="InterPro" id="IPR039420">
    <property type="entry name" value="WalR-like"/>
</dbReference>
<keyword evidence="3" id="KW-0805">Transcription regulation</keyword>
<sequence length="238" mass="25803">MTEPGALTLSLHRVLIIEDEAPIAAAVAARLRSEGLTVEIASDGPEGIEQYERMQPDLVILDLMLPGIDGLEVCRQIQSERAVPVIMLTARDSEEDLIRGLSTGADDYMTKPFSTRELVARVHAMLRRVDRQAEALKSGGVEALSIGAATLNAVTRRASIGEENVHLTPTEFDLALTFASDPERVFTREELLAAVWGYDVAAGERTVDSHIRSLRSKLGADSIRTVHGVGYACHGDMA</sequence>
<dbReference type="Pfam" id="PF00072">
    <property type="entry name" value="Response_reg"/>
    <property type="match status" value="1"/>
</dbReference>
<dbReference type="FunFam" id="3.40.50.2300:FF:000001">
    <property type="entry name" value="DNA-binding response regulator PhoB"/>
    <property type="match status" value="1"/>
</dbReference>
<keyword evidence="1" id="KW-0597">Phosphoprotein</keyword>
<accession>A0A6J6LDY0</accession>
<evidence type="ECO:0000256" key="1">
    <source>
        <dbReference type="ARBA" id="ARBA00022553"/>
    </source>
</evidence>
<gene>
    <name evidence="8" type="ORF">UFOPK2242_00843</name>
</gene>
<dbReference type="SMART" id="SM00862">
    <property type="entry name" value="Trans_reg_C"/>
    <property type="match status" value="1"/>
</dbReference>
<feature type="domain" description="OmpR/PhoB-type" evidence="7">
    <location>
        <begin position="141"/>
        <end position="235"/>
    </location>
</feature>
<dbReference type="GO" id="GO:0000156">
    <property type="term" value="F:phosphorelay response regulator activity"/>
    <property type="evidence" value="ECO:0007669"/>
    <property type="project" value="TreeGrafter"/>
</dbReference>
<dbReference type="Gene3D" id="1.10.10.10">
    <property type="entry name" value="Winged helix-like DNA-binding domain superfamily/Winged helix DNA-binding domain"/>
    <property type="match status" value="1"/>
</dbReference>
<evidence type="ECO:0000259" key="7">
    <source>
        <dbReference type="PROSITE" id="PS51755"/>
    </source>
</evidence>
<dbReference type="InterPro" id="IPR001789">
    <property type="entry name" value="Sig_transdc_resp-reg_receiver"/>
</dbReference>
<dbReference type="CDD" id="cd17574">
    <property type="entry name" value="REC_OmpR"/>
    <property type="match status" value="1"/>
</dbReference>
<evidence type="ECO:0000313" key="8">
    <source>
        <dbReference type="EMBL" id="CAB4658943.1"/>
    </source>
</evidence>
<name>A0A6J6LDY0_9ZZZZ</name>
<dbReference type="CDD" id="cd00383">
    <property type="entry name" value="trans_reg_C"/>
    <property type="match status" value="1"/>
</dbReference>
<evidence type="ECO:0000259" key="6">
    <source>
        <dbReference type="PROSITE" id="PS50110"/>
    </source>
</evidence>
<dbReference type="GO" id="GO:0000976">
    <property type="term" value="F:transcription cis-regulatory region binding"/>
    <property type="evidence" value="ECO:0007669"/>
    <property type="project" value="TreeGrafter"/>
</dbReference>
<evidence type="ECO:0000256" key="3">
    <source>
        <dbReference type="ARBA" id="ARBA00023015"/>
    </source>
</evidence>
<keyword evidence="2" id="KW-0902">Two-component regulatory system</keyword>
<organism evidence="8">
    <name type="scientific">freshwater metagenome</name>
    <dbReference type="NCBI Taxonomy" id="449393"/>
    <lineage>
        <taxon>unclassified sequences</taxon>
        <taxon>metagenomes</taxon>
        <taxon>ecological metagenomes</taxon>
    </lineage>
</organism>
<dbReference type="GO" id="GO:0032993">
    <property type="term" value="C:protein-DNA complex"/>
    <property type="evidence" value="ECO:0007669"/>
    <property type="project" value="TreeGrafter"/>
</dbReference>
<dbReference type="PROSITE" id="PS51755">
    <property type="entry name" value="OMPR_PHOB"/>
    <property type="match status" value="1"/>
</dbReference>
<dbReference type="InterPro" id="IPR016032">
    <property type="entry name" value="Sig_transdc_resp-reg_C-effctor"/>
</dbReference>
<keyword evidence="4" id="KW-0238">DNA-binding</keyword>
<dbReference type="PROSITE" id="PS50110">
    <property type="entry name" value="RESPONSE_REGULATORY"/>
    <property type="match status" value="1"/>
</dbReference>
<dbReference type="SUPFAM" id="SSF46894">
    <property type="entry name" value="C-terminal effector domain of the bipartite response regulators"/>
    <property type="match status" value="1"/>
</dbReference>
<evidence type="ECO:0000256" key="2">
    <source>
        <dbReference type="ARBA" id="ARBA00023012"/>
    </source>
</evidence>
<dbReference type="InterPro" id="IPR011006">
    <property type="entry name" value="CheY-like_superfamily"/>
</dbReference>
<dbReference type="Pfam" id="PF00486">
    <property type="entry name" value="Trans_reg_C"/>
    <property type="match status" value="1"/>
</dbReference>
<dbReference type="GO" id="GO:0006355">
    <property type="term" value="P:regulation of DNA-templated transcription"/>
    <property type="evidence" value="ECO:0007669"/>
    <property type="project" value="InterPro"/>
</dbReference>
<dbReference type="PANTHER" id="PTHR48111">
    <property type="entry name" value="REGULATOR OF RPOS"/>
    <property type="match status" value="1"/>
</dbReference>
<dbReference type="InterPro" id="IPR001867">
    <property type="entry name" value="OmpR/PhoB-type_DNA-bd"/>
</dbReference>
<dbReference type="Gene3D" id="3.40.50.2300">
    <property type="match status" value="1"/>
</dbReference>
<reference evidence="8" key="1">
    <citation type="submission" date="2020-05" db="EMBL/GenBank/DDBJ databases">
        <authorList>
            <person name="Chiriac C."/>
            <person name="Salcher M."/>
            <person name="Ghai R."/>
            <person name="Kavagutti S V."/>
        </authorList>
    </citation>
    <scope>NUCLEOTIDE SEQUENCE</scope>
</reference>
<proteinExistence type="predicted"/>
<dbReference type="SMART" id="SM00448">
    <property type="entry name" value="REC"/>
    <property type="match status" value="1"/>
</dbReference>
<feature type="domain" description="Response regulatory" evidence="6">
    <location>
        <begin position="13"/>
        <end position="126"/>
    </location>
</feature>
<evidence type="ECO:0000256" key="4">
    <source>
        <dbReference type="ARBA" id="ARBA00023125"/>
    </source>
</evidence>
<dbReference type="InterPro" id="IPR036388">
    <property type="entry name" value="WH-like_DNA-bd_sf"/>
</dbReference>